<dbReference type="Proteomes" id="UP001206895">
    <property type="component" value="Unassembled WGS sequence"/>
</dbReference>
<protein>
    <submittedName>
        <fullName evidence="1">Uncharacterized protein</fullName>
    </submittedName>
</protein>
<reference evidence="1 2" key="1">
    <citation type="submission" date="2022-06" db="EMBL/GenBank/DDBJ databases">
        <title>Genomic Encyclopedia of Archaeal and Bacterial Type Strains, Phase II (KMG-II): from individual species to whole genera.</title>
        <authorList>
            <person name="Goeker M."/>
        </authorList>
    </citation>
    <scope>NUCLEOTIDE SEQUENCE [LARGE SCALE GENOMIC DNA]</scope>
    <source>
        <strain evidence="1 2">DSM 44693</strain>
    </source>
</reference>
<gene>
    <name evidence="1" type="ORF">LX13_003863</name>
</gene>
<proteinExistence type="predicted"/>
<organism evidence="1 2">
    <name type="scientific">Williamsia maris</name>
    <dbReference type="NCBI Taxonomy" id="72806"/>
    <lineage>
        <taxon>Bacteria</taxon>
        <taxon>Bacillati</taxon>
        <taxon>Actinomycetota</taxon>
        <taxon>Actinomycetes</taxon>
        <taxon>Mycobacteriales</taxon>
        <taxon>Nocardiaceae</taxon>
        <taxon>Williamsia</taxon>
    </lineage>
</organism>
<accession>A0ABT1HJA4</accession>
<evidence type="ECO:0000313" key="1">
    <source>
        <dbReference type="EMBL" id="MCP2178022.1"/>
    </source>
</evidence>
<comment type="caution">
    <text evidence="1">The sequence shown here is derived from an EMBL/GenBank/DDBJ whole genome shotgun (WGS) entry which is preliminary data.</text>
</comment>
<name>A0ABT1HJA4_9NOCA</name>
<dbReference type="EMBL" id="JAMTCJ010000004">
    <property type="protein sequence ID" value="MCP2178022.1"/>
    <property type="molecule type" value="Genomic_DNA"/>
</dbReference>
<evidence type="ECO:0000313" key="2">
    <source>
        <dbReference type="Proteomes" id="UP001206895"/>
    </source>
</evidence>
<sequence length="56" mass="6370">MATLRHAIDSYNDFIVGRPAWQTAAAREQVRIYQREVGRLFAILDNLAHAYPQASP</sequence>
<keyword evidence="2" id="KW-1185">Reference proteome</keyword>